<reference evidence="2 3" key="2">
    <citation type="submission" date="2018-03" db="EMBL/GenBank/DDBJ databases">
        <title>The ancient ancestry and fast evolution of plastids.</title>
        <authorList>
            <person name="Moore K.R."/>
            <person name="Magnabosco C."/>
            <person name="Momper L."/>
            <person name="Gold D.A."/>
            <person name="Bosak T."/>
            <person name="Fournier G.P."/>
        </authorList>
    </citation>
    <scope>NUCLEOTIDE SEQUENCE [LARGE SCALE GENOMIC DNA]</scope>
    <source>
        <strain evidence="2 3">ULC007</strain>
    </source>
</reference>
<dbReference type="SUPFAM" id="SSF53474">
    <property type="entry name" value="alpha/beta-Hydrolases"/>
    <property type="match status" value="1"/>
</dbReference>
<dbReference type="RefSeq" id="WP_073070273.1">
    <property type="nucleotide sequence ID" value="NZ_MPPI01000006.1"/>
</dbReference>
<comment type="caution">
    <text evidence="2">The sequence shown here is derived from an EMBL/GenBank/DDBJ whole genome shotgun (WGS) entry which is preliminary data.</text>
</comment>
<dbReference type="InterPro" id="IPR029058">
    <property type="entry name" value="AB_hydrolase_fold"/>
</dbReference>
<sequence length="297" mass="32536">MVQFQPPGFGQKNIQTSLGEIAYYTPVAAPWTIKESPRPPIVFLHSFGGGSSAYEWSKVYAAFANTHHVIAPDLLGWGNSAHPMRDYRIEDYLITIAELIQQVSSSPVAVVASSLTGAIAVRLAVQKPALFQSLYLVCPSGFDDFGQGAGRRIPLQIINTPILDRLIYAIGATNEIAVRNFLEQFLFGDRSRITDEMVAAYLESAQQPNAEYSALAFLRGDLYFDLSLYLTQLTVPTSILWGELAQFTNVALGRRLAGLNPQAVQEFAVLPQSGVLAHLEQPSVITGLLGSWLKNFC</sequence>
<dbReference type="EMBL" id="PVWG01000006">
    <property type="protein sequence ID" value="PSB20352.1"/>
    <property type="molecule type" value="Genomic_DNA"/>
</dbReference>
<organism evidence="2 3">
    <name type="scientific">Phormidesmis priestleyi ULC007</name>
    <dbReference type="NCBI Taxonomy" id="1920490"/>
    <lineage>
        <taxon>Bacteria</taxon>
        <taxon>Bacillati</taxon>
        <taxon>Cyanobacteriota</taxon>
        <taxon>Cyanophyceae</taxon>
        <taxon>Leptolyngbyales</taxon>
        <taxon>Leptolyngbyaceae</taxon>
        <taxon>Phormidesmis</taxon>
    </lineage>
</organism>
<name>A0A2T1DIQ0_9CYAN</name>
<dbReference type="AlphaFoldDB" id="A0A2T1DIQ0"/>
<keyword evidence="3" id="KW-1185">Reference proteome</keyword>
<dbReference type="STRING" id="1920490.GCA_001895925_04151"/>
<evidence type="ECO:0000259" key="1">
    <source>
        <dbReference type="Pfam" id="PF12697"/>
    </source>
</evidence>
<proteinExistence type="predicted"/>
<dbReference type="Gene3D" id="3.40.50.1820">
    <property type="entry name" value="alpha/beta hydrolase"/>
    <property type="match status" value="1"/>
</dbReference>
<accession>A0A2T1DIQ0</accession>
<dbReference type="PRINTS" id="PR00111">
    <property type="entry name" value="ABHYDROLASE"/>
</dbReference>
<keyword evidence="2" id="KW-0378">Hydrolase</keyword>
<dbReference type="Proteomes" id="UP000238634">
    <property type="component" value="Unassembled WGS sequence"/>
</dbReference>
<dbReference type="PANTHER" id="PTHR46438:SF2">
    <property type="entry name" value="ALPHA_BETA-HYDROLASES SUPERFAMILY PROTEIN"/>
    <property type="match status" value="1"/>
</dbReference>
<protein>
    <submittedName>
        <fullName evidence="2">Alpha/beta hydrolase</fullName>
    </submittedName>
</protein>
<dbReference type="InterPro" id="IPR000073">
    <property type="entry name" value="AB_hydrolase_1"/>
</dbReference>
<dbReference type="OrthoDB" id="526428at2"/>
<dbReference type="PANTHER" id="PTHR46438">
    <property type="entry name" value="ALPHA/BETA-HYDROLASES SUPERFAMILY PROTEIN"/>
    <property type="match status" value="1"/>
</dbReference>
<gene>
    <name evidence="2" type="ORF">C7B65_07880</name>
</gene>
<evidence type="ECO:0000313" key="3">
    <source>
        <dbReference type="Proteomes" id="UP000238634"/>
    </source>
</evidence>
<reference evidence="2 3" key="1">
    <citation type="submission" date="2018-02" db="EMBL/GenBank/DDBJ databases">
        <authorList>
            <person name="Cohen D.B."/>
            <person name="Kent A.D."/>
        </authorList>
    </citation>
    <scope>NUCLEOTIDE SEQUENCE [LARGE SCALE GENOMIC DNA]</scope>
    <source>
        <strain evidence="2 3">ULC007</strain>
    </source>
</reference>
<evidence type="ECO:0000313" key="2">
    <source>
        <dbReference type="EMBL" id="PSB20352.1"/>
    </source>
</evidence>
<dbReference type="Pfam" id="PF12697">
    <property type="entry name" value="Abhydrolase_6"/>
    <property type="match status" value="1"/>
</dbReference>
<feature type="domain" description="AB hydrolase-1" evidence="1">
    <location>
        <begin position="41"/>
        <end position="282"/>
    </location>
</feature>
<dbReference type="GO" id="GO:0016787">
    <property type="term" value="F:hydrolase activity"/>
    <property type="evidence" value="ECO:0007669"/>
    <property type="project" value="UniProtKB-KW"/>
</dbReference>